<evidence type="ECO:0000313" key="3">
    <source>
        <dbReference type="Proteomes" id="UP000323917"/>
    </source>
</evidence>
<keyword evidence="3" id="KW-1185">Reference proteome</keyword>
<organism evidence="2 3">
    <name type="scientific">Bythopirellula goksoeyrii</name>
    <dbReference type="NCBI Taxonomy" id="1400387"/>
    <lineage>
        <taxon>Bacteria</taxon>
        <taxon>Pseudomonadati</taxon>
        <taxon>Planctomycetota</taxon>
        <taxon>Planctomycetia</taxon>
        <taxon>Pirellulales</taxon>
        <taxon>Lacipirellulaceae</taxon>
        <taxon>Bythopirellula</taxon>
    </lineage>
</organism>
<keyword evidence="1" id="KW-0732">Signal</keyword>
<feature type="chain" id="PRO_5022926117" description="PEP-CTERM protein-sorting domain-containing protein" evidence="1">
    <location>
        <begin position="28"/>
        <end position="728"/>
    </location>
</feature>
<dbReference type="Proteomes" id="UP000323917">
    <property type="component" value="Chromosome"/>
</dbReference>
<evidence type="ECO:0000256" key="1">
    <source>
        <dbReference type="SAM" id="SignalP"/>
    </source>
</evidence>
<dbReference type="KEGG" id="bgok:Pr1d_53620"/>
<evidence type="ECO:0000313" key="2">
    <source>
        <dbReference type="EMBL" id="QEG38014.1"/>
    </source>
</evidence>
<protein>
    <recommendedName>
        <fullName evidence="4">PEP-CTERM protein-sorting domain-containing protein</fullName>
    </recommendedName>
</protein>
<dbReference type="RefSeq" id="WP_148076174.1">
    <property type="nucleotide sequence ID" value="NZ_CP042913.1"/>
</dbReference>
<sequence length="728" mass="76063" precursor="true">MPSFTPIHAIALAAVALLPFATPSESAAAAFHWNSTDSLDVWHDPANWLEGAVPTAADSAFLGLLAGIENTGVRIQQPVFITDLVVEDGMALLNISPGGVHHPISVSGSAVAGGFNFPDNRSAIRLFRGPTAYDLRANDLAIDHGAELDLRSGAIVEIDDIAFIGSSGVIEGEGVINLRVDNDVVTLRNSGAITPLGAVGLTFNQLGAGLFDLDGLSEAGALGVVRGTVDGGDGPARLTFNGTGLSDTFSGQIRLATGRSLAMNLSDGWTADAQSEIRIEPGSGSSGPAVLSGGHLTLEGRLRVFRSVFESSVAWADIESEVTINDSASIEIQEDALSFDSKSIINGGTFTLEPDSSLTFQGETIVRSGDFSTPSMDPNESIIRFSGETRWDGTVSFVGAARQIGDATVAGLTVINADLFDMDGPIWLSDKPTWNVNSTLTVNADSIDSQTSNAFRGDVSVAGNALAKLTINLADPTDYWQLNGTLNLNNNLPFGATRVSGSAVEISGELSINGSDIRVDADATFAPDSTTRFITNDSSLIMRRETRVEAGATFVADGLLGNAAAGHMTLYDGVSTDDVGLSNAGLLDIDDAAGIVAVDRFENTSTGTLAIDIGGYLLGDEFDHLQVAGEAAIDGALMVDLLLDEFAFYPEIGDEFMILTSLGGVSGEFANVLPTFAEGSVYGWEVLYHPHDVTIRLAKVGPAVPEPGSLAMVAFACVSLAGLRRRVR</sequence>
<gene>
    <name evidence="2" type="ORF">Pr1d_53620</name>
</gene>
<reference evidence="2 3" key="1">
    <citation type="submission" date="2019-08" db="EMBL/GenBank/DDBJ databases">
        <title>Deep-cultivation of Planctomycetes and their phenomic and genomic characterization uncovers novel biology.</title>
        <authorList>
            <person name="Wiegand S."/>
            <person name="Jogler M."/>
            <person name="Boedeker C."/>
            <person name="Pinto D."/>
            <person name="Vollmers J."/>
            <person name="Rivas-Marin E."/>
            <person name="Kohn T."/>
            <person name="Peeters S.H."/>
            <person name="Heuer A."/>
            <person name="Rast P."/>
            <person name="Oberbeckmann S."/>
            <person name="Bunk B."/>
            <person name="Jeske O."/>
            <person name="Meyerdierks A."/>
            <person name="Storesund J.E."/>
            <person name="Kallscheuer N."/>
            <person name="Luecker S."/>
            <person name="Lage O.M."/>
            <person name="Pohl T."/>
            <person name="Merkel B.J."/>
            <person name="Hornburger P."/>
            <person name="Mueller R.-W."/>
            <person name="Bruemmer F."/>
            <person name="Labrenz M."/>
            <person name="Spormann A.M."/>
            <person name="Op den Camp H."/>
            <person name="Overmann J."/>
            <person name="Amann R."/>
            <person name="Jetten M.S.M."/>
            <person name="Mascher T."/>
            <person name="Medema M.H."/>
            <person name="Devos D.P."/>
            <person name="Kaster A.-K."/>
            <person name="Ovreas L."/>
            <person name="Rohde M."/>
            <person name="Galperin M.Y."/>
            <person name="Jogler C."/>
        </authorList>
    </citation>
    <scope>NUCLEOTIDE SEQUENCE [LARGE SCALE GENOMIC DNA]</scope>
    <source>
        <strain evidence="2 3">Pr1d</strain>
    </source>
</reference>
<dbReference type="InterPro" id="IPR013424">
    <property type="entry name" value="Ice-binding_C"/>
</dbReference>
<feature type="signal peptide" evidence="1">
    <location>
        <begin position="1"/>
        <end position="27"/>
    </location>
</feature>
<name>A0A5B9QGU1_9BACT</name>
<dbReference type="NCBIfam" id="TIGR02595">
    <property type="entry name" value="PEP_CTERM"/>
    <property type="match status" value="1"/>
</dbReference>
<dbReference type="EMBL" id="CP042913">
    <property type="protein sequence ID" value="QEG38014.1"/>
    <property type="molecule type" value="Genomic_DNA"/>
</dbReference>
<accession>A0A5B9QGU1</accession>
<evidence type="ECO:0008006" key="4">
    <source>
        <dbReference type="Google" id="ProtNLM"/>
    </source>
</evidence>
<dbReference type="OrthoDB" id="232145at2"/>
<proteinExistence type="predicted"/>
<dbReference type="AlphaFoldDB" id="A0A5B9QGU1"/>